<comment type="subcellular location">
    <subcellularLocation>
        <location evidence="2">Cytoplasm</location>
    </subcellularLocation>
</comment>
<organism evidence="4 5">
    <name type="scientific">Frigoriglobus tundricola</name>
    <dbReference type="NCBI Taxonomy" id="2774151"/>
    <lineage>
        <taxon>Bacteria</taxon>
        <taxon>Pseudomonadati</taxon>
        <taxon>Planctomycetota</taxon>
        <taxon>Planctomycetia</taxon>
        <taxon>Gemmatales</taxon>
        <taxon>Gemmataceae</taxon>
        <taxon>Frigoriglobus</taxon>
    </lineage>
</organism>
<keyword evidence="2" id="KW-0004">4Fe-4S</keyword>
<evidence type="ECO:0000256" key="2">
    <source>
        <dbReference type="RuleBase" id="RU364116"/>
    </source>
</evidence>
<dbReference type="SFLD" id="SFLDF00562">
    <property type="entry name" value="HemN-like__clustered_with_heat"/>
    <property type="match status" value="1"/>
</dbReference>
<dbReference type="Proteomes" id="UP000503447">
    <property type="component" value="Chromosome"/>
</dbReference>
<name>A0A6M5YQA3_9BACT</name>
<keyword evidence="2" id="KW-0479">Metal-binding</keyword>
<sequence>MNSPPWLDPRTAYVHVPFCAHHCSYCDFAVTAGQDHLIDLYIEAVSTELATLGAPRPVESLFIGGGTPTHLSAEQLARLLGAVTKWLPFQRTEARGPRTEIDGTVPSLPSPEFTIEANPDTLTQEKAAVMAAFGVNRVSIGVQSFQPQALAALDRRHAPEHIARAVEAVRTHIPTVSFDLIFGAPGSTPAAWADDLEAALVFGPQHVSTYGLTYEKGTPLWKQRSRGTLVPVVEDDELAMYEHAMDRLAAAGFEHYEISNFARPGFRCRHNERYWANEAYFGFGVGAARYVNGARELNVRDTKLYVRKVLAGEPPAFQREELAPRARAFETMATQLRRADGIDRRRFHAQTGFELDGLAPAAFALLAANGITTDDGATVRLTRRGKCVADAAVAELLKYNA</sequence>
<dbReference type="Pfam" id="PF06969">
    <property type="entry name" value="HemN_C"/>
    <property type="match status" value="1"/>
</dbReference>
<keyword evidence="2" id="KW-0349">Heme</keyword>
<evidence type="ECO:0000259" key="3">
    <source>
        <dbReference type="PROSITE" id="PS51918"/>
    </source>
</evidence>
<dbReference type="InterPro" id="IPR004559">
    <property type="entry name" value="HemW-like"/>
</dbReference>
<proteinExistence type="inferred from homology"/>
<feature type="domain" description="Radical SAM core" evidence="3">
    <location>
        <begin position="4"/>
        <end position="254"/>
    </location>
</feature>
<comment type="function">
    <text evidence="2">Probably acts as a heme chaperone, transferring heme to an unknown acceptor. Binds one molecule of heme per monomer, possibly covalently. Binds 1 [4Fe-4S] cluster. The cluster is coordinated with 3 cysteines and an exchangeable S-adenosyl-L-methionine.</text>
</comment>
<dbReference type="SFLD" id="SFLDG01082">
    <property type="entry name" value="B12-binding_domain_containing"/>
    <property type="match status" value="1"/>
</dbReference>
<dbReference type="SUPFAM" id="SSF102114">
    <property type="entry name" value="Radical SAM enzymes"/>
    <property type="match status" value="1"/>
</dbReference>
<keyword evidence="2" id="KW-0949">S-adenosyl-L-methionine</keyword>
<dbReference type="GO" id="GO:0004109">
    <property type="term" value="F:coproporphyrinogen oxidase activity"/>
    <property type="evidence" value="ECO:0007669"/>
    <property type="project" value="InterPro"/>
</dbReference>
<dbReference type="InterPro" id="IPR034505">
    <property type="entry name" value="Coproporphyrinogen-III_oxidase"/>
</dbReference>
<dbReference type="SFLD" id="SFLDS00029">
    <property type="entry name" value="Radical_SAM"/>
    <property type="match status" value="1"/>
</dbReference>
<keyword evidence="2" id="KW-0143">Chaperone</keyword>
<dbReference type="PROSITE" id="PS51918">
    <property type="entry name" value="RADICAL_SAM"/>
    <property type="match status" value="1"/>
</dbReference>
<gene>
    <name evidence="4" type="ORF">FTUN_3238</name>
</gene>
<dbReference type="InterPro" id="IPR023404">
    <property type="entry name" value="rSAM_horseshoe"/>
</dbReference>
<evidence type="ECO:0000313" key="4">
    <source>
        <dbReference type="EMBL" id="QJW95684.1"/>
    </source>
</evidence>
<evidence type="ECO:0000256" key="1">
    <source>
        <dbReference type="ARBA" id="ARBA00006100"/>
    </source>
</evidence>
<dbReference type="InterPro" id="IPR010723">
    <property type="entry name" value="HemN_C"/>
</dbReference>
<accession>A0A6M5YQA3</accession>
<dbReference type="InterPro" id="IPR007197">
    <property type="entry name" value="rSAM"/>
</dbReference>
<dbReference type="NCBIfam" id="TIGR00539">
    <property type="entry name" value="hemN_rel"/>
    <property type="match status" value="1"/>
</dbReference>
<reference evidence="5" key="1">
    <citation type="submission" date="2020-05" db="EMBL/GenBank/DDBJ databases">
        <title>Frigoriglobus tundricola gen. nov., sp. nov., a psychrotolerant cellulolytic planctomycete of the family Gemmataceae with two divergent copies of 16S rRNA gene.</title>
        <authorList>
            <person name="Kulichevskaya I.S."/>
            <person name="Ivanova A.A."/>
            <person name="Naumoff D.G."/>
            <person name="Beletsky A.V."/>
            <person name="Rijpstra W.I.C."/>
            <person name="Sinninghe Damste J.S."/>
            <person name="Mardanov A.V."/>
            <person name="Ravin N.V."/>
            <person name="Dedysh S.N."/>
        </authorList>
    </citation>
    <scope>NUCLEOTIDE SEQUENCE [LARGE SCALE GENOMIC DNA]</scope>
    <source>
        <strain evidence="5">PL17</strain>
    </source>
</reference>
<keyword evidence="2" id="KW-0408">Iron</keyword>
<dbReference type="AlphaFoldDB" id="A0A6M5YQA3"/>
<dbReference type="InterPro" id="IPR058240">
    <property type="entry name" value="rSAM_sf"/>
</dbReference>
<dbReference type="GO" id="GO:0051539">
    <property type="term" value="F:4 iron, 4 sulfur cluster binding"/>
    <property type="evidence" value="ECO:0007669"/>
    <property type="project" value="UniProtKB-UniRule"/>
</dbReference>
<dbReference type="EMBL" id="CP053452">
    <property type="protein sequence ID" value="QJW95684.1"/>
    <property type="molecule type" value="Genomic_DNA"/>
</dbReference>
<dbReference type="Pfam" id="PF04055">
    <property type="entry name" value="Radical_SAM"/>
    <property type="match status" value="1"/>
</dbReference>
<evidence type="ECO:0000313" key="5">
    <source>
        <dbReference type="Proteomes" id="UP000503447"/>
    </source>
</evidence>
<dbReference type="CDD" id="cd01335">
    <property type="entry name" value="Radical_SAM"/>
    <property type="match status" value="1"/>
</dbReference>
<keyword evidence="5" id="KW-1185">Reference proteome</keyword>
<comment type="similarity">
    <text evidence="1">Belongs to the anaerobic coproporphyrinogen-III oxidase family. HemW subfamily.</text>
</comment>
<dbReference type="SMART" id="SM00729">
    <property type="entry name" value="Elp3"/>
    <property type="match status" value="1"/>
</dbReference>
<dbReference type="PANTHER" id="PTHR13932">
    <property type="entry name" value="COPROPORPHYRINIGEN III OXIDASE"/>
    <property type="match status" value="1"/>
</dbReference>
<keyword evidence="2" id="KW-0411">Iron-sulfur</keyword>
<dbReference type="SFLD" id="SFLDG01065">
    <property type="entry name" value="anaerobic_coproporphyrinogen-I"/>
    <property type="match status" value="1"/>
</dbReference>
<dbReference type="PANTHER" id="PTHR13932:SF5">
    <property type="entry name" value="RADICAL S-ADENOSYL METHIONINE DOMAIN-CONTAINING PROTEIN 1, MITOCHONDRIAL"/>
    <property type="match status" value="1"/>
</dbReference>
<dbReference type="GO" id="GO:0005737">
    <property type="term" value="C:cytoplasm"/>
    <property type="evidence" value="ECO:0007669"/>
    <property type="project" value="UniProtKB-SubCell"/>
</dbReference>
<dbReference type="GO" id="GO:0006779">
    <property type="term" value="P:porphyrin-containing compound biosynthetic process"/>
    <property type="evidence" value="ECO:0007669"/>
    <property type="project" value="InterPro"/>
</dbReference>
<dbReference type="InterPro" id="IPR006638">
    <property type="entry name" value="Elp3/MiaA/NifB-like_rSAM"/>
</dbReference>
<dbReference type="GO" id="GO:0046872">
    <property type="term" value="F:metal ion binding"/>
    <property type="evidence" value="ECO:0007669"/>
    <property type="project" value="UniProtKB-UniRule"/>
</dbReference>
<dbReference type="Gene3D" id="3.80.30.20">
    <property type="entry name" value="tm_1862 like domain"/>
    <property type="match status" value="1"/>
</dbReference>
<dbReference type="KEGG" id="ftj:FTUN_3238"/>
<protein>
    <recommendedName>
        <fullName evidence="2">Heme chaperone HemW</fullName>
    </recommendedName>
</protein>
<keyword evidence="2" id="KW-0963">Cytoplasm</keyword>
<dbReference type="RefSeq" id="WP_171471424.1">
    <property type="nucleotide sequence ID" value="NZ_CP053452.2"/>
</dbReference>